<keyword evidence="10" id="KW-1185">Reference proteome</keyword>
<feature type="domain" description="Cytochrome C biogenesis protein transmembrane" evidence="8">
    <location>
        <begin position="5"/>
        <end position="211"/>
    </location>
</feature>
<comment type="similarity">
    <text evidence="2">Belongs to the DsbD family.</text>
</comment>
<keyword evidence="6 7" id="KW-0472">Membrane</keyword>
<feature type="transmembrane region" description="Helical" evidence="7">
    <location>
        <begin position="44"/>
        <end position="68"/>
    </location>
</feature>
<keyword evidence="4" id="KW-0201">Cytochrome c-type biogenesis</keyword>
<comment type="caution">
    <text evidence="9">The sequence shown here is derived from an EMBL/GenBank/DDBJ whole genome shotgun (WGS) entry which is preliminary data.</text>
</comment>
<evidence type="ECO:0000256" key="3">
    <source>
        <dbReference type="ARBA" id="ARBA00022692"/>
    </source>
</evidence>
<evidence type="ECO:0000313" key="10">
    <source>
        <dbReference type="Proteomes" id="UP000029733"/>
    </source>
</evidence>
<evidence type="ECO:0000256" key="4">
    <source>
        <dbReference type="ARBA" id="ARBA00022748"/>
    </source>
</evidence>
<dbReference type="InterPro" id="IPR051790">
    <property type="entry name" value="Cytochrome_c-biogenesis_DsbD"/>
</dbReference>
<dbReference type="AlphaFoldDB" id="A0A4U8TD21"/>
<feature type="transmembrane region" description="Helical" evidence="7">
    <location>
        <begin position="6"/>
        <end position="23"/>
    </location>
</feature>
<evidence type="ECO:0000256" key="1">
    <source>
        <dbReference type="ARBA" id="ARBA00004141"/>
    </source>
</evidence>
<accession>A0A4U8TD21</accession>
<comment type="subcellular location">
    <subcellularLocation>
        <location evidence="1">Membrane</location>
        <topology evidence="1">Multi-pass membrane protein</topology>
    </subcellularLocation>
</comment>
<name>A0A4U8TD21_9HELI</name>
<evidence type="ECO:0000313" key="9">
    <source>
        <dbReference type="EMBL" id="TLD97891.1"/>
    </source>
</evidence>
<dbReference type="GO" id="GO:0016020">
    <property type="term" value="C:membrane"/>
    <property type="evidence" value="ECO:0007669"/>
    <property type="project" value="UniProtKB-SubCell"/>
</dbReference>
<feature type="transmembrane region" description="Helical" evidence="7">
    <location>
        <begin position="190"/>
        <end position="212"/>
    </location>
</feature>
<sequence>MPFAASFLAGILTFLSPCILPLIPPYISYISGVGINELHHRHKYRIIGTSLLFIAGFCLVFITLGIFASSMLGELFSLAWVRYVAGGIVIIFGLHFLFHFQWQFLYKHAQFRLNHTRFGALAPFVLGISFSIGWSPCVGPILASILTLSVFNPTNALWLMLCYCAGLGLAFLLVAIFIDVSLRWLKKLTPFLRLIEMIAGVLLIVIGVLIMMQKTDFLLM</sequence>
<dbReference type="GO" id="GO:0017004">
    <property type="term" value="P:cytochrome complex assembly"/>
    <property type="evidence" value="ECO:0007669"/>
    <property type="project" value="UniProtKB-KW"/>
</dbReference>
<keyword evidence="5 7" id="KW-1133">Transmembrane helix</keyword>
<proteinExistence type="inferred from homology"/>
<dbReference type="PANTHER" id="PTHR31272">
    <property type="entry name" value="CYTOCHROME C-TYPE BIOGENESIS PROTEIN HI_1454-RELATED"/>
    <property type="match status" value="1"/>
</dbReference>
<dbReference type="Pfam" id="PF02683">
    <property type="entry name" value="DsbD_TM"/>
    <property type="match status" value="1"/>
</dbReference>
<dbReference type="STRING" id="1677920.LS71_05805"/>
<evidence type="ECO:0000259" key="8">
    <source>
        <dbReference type="Pfam" id="PF02683"/>
    </source>
</evidence>
<dbReference type="EMBL" id="JRPR02000001">
    <property type="protein sequence ID" value="TLD97891.1"/>
    <property type="molecule type" value="Genomic_DNA"/>
</dbReference>
<evidence type="ECO:0000256" key="6">
    <source>
        <dbReference type="ARBA" id="ARBA00023136"/>
    </source>
</evidence>
<evidence type="ECO:0000256" key="5">
    <source>
        <dbReference type="ARBA" id="ARBA00022989"/>
    </source>
</evidence>
<protein>
    <submittedName>
        <fullName evidence="9">Cytochrome C biogenesis protein CcdA</fullName>
    </submittedName>
</protein>
<feature type="transmembrane region" description="Helical" evidence="7">
    <location>
        <begin position="80"/>
        <end position="100"/>
    </location>
</feature>
<gene>
    <name evidence="9" type="ORF">LS71_003365</name>
</gene>
<feature type="transmembrane region" description="Helical" evidence="7">
    <location>
        <begin position="121"/>
        <end position="151"/>
    </location>
</feature>
<organism evidence="9 10">
    <name type="scientific">Helicobacter jaachi</name>
    <dbReference type="NCBI Taxonomy" id="1677920"/>
    <lineage>
        <taxon>Bacteria</taxon>
        <taxon>Pseudomonadati</taxon>
        <taxon>Campylobacterota</taxon>
        <taxon>Epsilonproteobacteria</taxon>
        <taxon>Campylobacterales</taxon>
        <taxon>Helicobacteraceae</taxon>
        <taxon>Helicobacter</taxon>
    </lineage>
</organism>
<keyword evidence="3 7" id="KW-0812">Transmembrane</keyword>
<dbReference type="Proteomes" id="UP000029733">
    <property type="component" value="Unassembled WGS sequence"/>
</dbReference>
<dbReference type="InterPro" id="IPR003834">
    <property type="entry name" value="Cyt_c_assmbl_TM_dom"/>
</dbReference>
<evidence type="ECO:0000256" key="2">
    <source>
        <dbReference type="ARBA" id="ARBA00006143"/>
    </source>
</evidence>
<feature type="transmembrane region" description="Helical" evidence="7">
    <location>
        <begin position="157"/>
        <end position="178"/>
    </location>
</feature>
<reference evidence="9 10" key="1">
    <citation type="journal article" date="2014" name="Genome Announc.">
        <title>Draft genome sequences of eight enterohepatic helicobacter species isolated from both laboratory and wild rodents.</title>
        <authorList>
            <person name="Sheh A."/>
            <person name="Shen Z."/>
            <person name="Fox J.G."/>
        </authorList>
    </citation>
    <scope>NUCLEOTIDE SEQUENCE [LARGE SCALE GENOMIC DNA]</scope>
    <source>
        <strain evidence="9 10">MIT 09-6949</strain>
    </source>
</reference>
<dbReference type="PANTHER" id="PTHR31272:SF4">
    <property type="entry name" value="CYTOCHROME C-TYPE BIOGENESIS PROTEIN HI_1454-RELATED"/>
    <property type="match status" value="1"/>
</dbReference>
<evidence type="ECO:0000256" key="7">
    <source>
        <dbReference type="SAM" id="Phobius"/>
    </source>
</evidence>
<dbReference type="OrthoDB" id="9803065at2"/>